<reference evidence="1 2" key="1">
    <citation type="submission" date="2016-03" db="EMBL/GenBank/DDBJ databases">
        <title>Whole genome sequencing of Grifola frondosa 9006-11.</title>
        <authorList>
            <person name="Min B."/>
            <person name="Park H."/>
            <person name="Kim J.-G."/>
            <person name="Cho H."/>
            <person name="Oh Y.-L."/>
            <person name="Kong W.-S."/>
            <person name="Choi I.-G."/>
        </authorList>
    </citation>
    <scope>NUCLEOTIDE SEQUENCE [LARGE SCALE GENOMIC DNA]</scope>
    <source>
        <strain evidence="1 2">9006-11</strain>
    </source>
</reference>
<dbReference type="EMBL" id="LUGG01000005">
    <property type="protein sequence ID" value="OBZ75013.1"/>
    <property type="molecule type" value="Genomic_DNA"/>
</dbReference>
<organism evidence="1 2">
    <name type="scientific">Grifola frondosa</name>
    <name type="common">Maitake</name>
    <name type="synonym">Polyporus frondosus</name>
    <dbReference type="NCBI Taxonomy" id="5627"/>
    <lineage>
        <taxon>Eukaryota</taxon>
        <taxon>Fungi</taxon>
        <taxon>Dikarya</taxon>
        <taxon>Basidiomycota</taxon>
        <taxon>Agaricomycotina</taxon>
        <taxon>Agaricomycetes</taxon>
        <taxon>Polyporales</taxon>
        <taxon>Grifolaceae</taxon>
        <taxon>Grifola</taxon>
    </lineage>
</organism>
<dbReference type="Proteomes" id="UP000092993">
    <property type="component" value="Unassembled WGS sequence"/>
</dbReference>
<protein>
    <submittedName>
        <fullName evidence="1">Uncharacterized protein</fullName>
    </submittedName>
</protein>
<dbReference type="STRING" id="5627.A0A1C7MDL4"/>
<evidence type="ECO:0000313" key="1">
    <source>
        <dbReference type="EMBL" id="OBZ75013.1"/>
    </source>
</evidence>
<comment type="caution">
    <text evidence="1">The sequence shown here is derived from an EMBL/GenBank/DDBJ whole genome shotgun (WGS) entry which is preliminary data.</text>
</comment>
<sequence length="84" mass="9615">MHALHNAHLIRAILPRNLTAPIPLFTDRRTKHFEIAKMLRDSQETKRAARKAANDAKKATAVSIVEEGLDEFSSRKRRREDAPE</sequence>
<evidence type="ECO:0000313" key="2">
    <source>
        <dbReference type="Proteomes" id="UP000092993"/>
    </source>
</evidence>
<accession>A0A1C7MDL4</accession>
<keyword evidence="2" id="KW-1185">Reference proteome</keyword>
<dbReference type="AlphaFoldDB" id="A0A1C7MDL4"/>
<gene>
    <name evidence="1" type="ORF">A0H81_05601</name>
</gene>
<name>A0A1C7MDL4_GRIFR</name>
<proteinExistence type="predicted"/>
<dbReference type="OrthoDB" id="2753243at2759"/>